<evidence type="ECO:0000256" key="3">
    <source>
        <dbReference type="ARBA" id="ARBA00023163"/>
    </source>
</evidence>
<comment type="caution">
    <text evidence="6">The sequence shown here is derived from an EMBL/GenBank/DDBJ whole genome shotgun (WGS) entry which is preliminary data.</text>
</comment>
<dbReference type="InterPro" id="IPR036093">
    <property type="entry name" value="NAC_dom_sf"/>
</dbReference>
<protein>
    <recommendedName>
        <fullName evidence="5">NAC domain-containing protein</fullName>
    </recommendedName>
</protein>
<proteinExistence type="predicted"/>
<dbReference type="SUPFAM" id="SSF101941">
    <property type="entry name" value="NAC domain"/>
    <property type="match status" value="1"/>
</dbReference>
<gene>
    <name evidence="6" type="ORF">DVH24_040624</name>
</gene>
<dbReference type="GO" id="GO:0006355">
    <property type="term" value="P:regulation of DNA-templated transcription"/>
    <property type="evidence" value="ECO:0007669"/>
    <property type="project" value="InterPro"/>
</dbReference>
<dbReference type="EMBL" id="RDQH01000339">
    <property type="protein sequence ID" value="RXH79477.1"/>
    <property type="molecule type" value="Genomic_DNA"/>
</dbReference>
<evidence type="ECO:0000256" key="4">
    <source>
        <dbReference type="ARBA" id="ARBA00023242"/>
    </source>
</evidence>
<name>A0A498IBU2_MALDO</name>
<dbReference type="Proteomes" id="UP000290289">
    <property type="component" value="Chromosome 13"/>
</dbReference>
<dbReference type="GO" id="GO:0003677">
    <property type="term" value="F:DNA binding"/>
    <property type="evidence" value="ECO:0007669"/>
    <property type="project" value="UniProtKB-KW"/>
</dbReference>
<keyword evidence="3" id="KW-0804">Transcription</keyword>
<sequence length="236" mass="26721">MASSASSQSSSASSQSADKYEGFDLLKCSTVQEGKKEAEVKLPLGYRFNPTEDEIVVYFLFNKIMDRAMPTYDLIKEVDVYEYDPHQLPNGDFKHNAGCNAAYYFANREPFDASEGKIIKTAANGGYWKVIDDEYEVLFKDSEVIVGFEAVMNFYEGKEPNGTKTPFVMNEYRLNPRVVPAHVLNDSIRNKIERYVVCRIINEEVSNQPVIDYKKESLELLLKYAAAGTVKDGEPK</sequence>
<feature type="domain" description="NAC" evidence="5">
    <location>
        <begin position="42"/>
        <end position="203"/>
    </location>
</feature>
<keyword evidence="7" id="KW-1185">Reference proteome</keyword>
<dbReference type="Gene3D" id="2.170.150.80">
    <property type="entry name" value="NAC domain"/>
    <property type="match status" value="1"/>
</dbReference>
<evidence type="ECO:0000313" key="7">
    <source>
        <dbReference type="Proteomes" id="UP000290289"/>
    </source>
</evidence>
<organism evidence="6 7">
    <name type="scientific">Malus domestica</name>
    <name type="common">Apple</name>
    <name type="synonym">Pyrus malus</name>
    <dbReference type="NCBI Taxonomy" id="3750"/>
    <lineage>
        <taxon>Eukaryota</taxon>
        <taxon>Viridiplantae</taxon>
        <taxon>Streptophyta</taxon>
        <taxon>Embryophyta</taxon>
        <taxon>Tracheophyta</taxon>
        <taxon>Spermatophyta</taxon>
        <taxon>Magnoliopsida</taxon>
        <taxon>eudicotyledons</taxon>
        <taxon>Gunneridae</taxon>
        <taxon>Pentapetalae</taxon>
        <taxon>rosids</taxon>
        <taxon>fabids</taxon>
        <taxon>Rosales</taxon>
        <taxon>Rosaceae</taxon>
        <taxon>Amygdaloideae</taxon>
        <taxon>Maleae</taxon>
        <taxon>Malus</taxon>
    </lineage>
</organism>
<dbReference type="PROSITE" id="PS51005">
    <property type="entry name" value="NAC"/>
    <property type="match status" value="1"/>
</dbReference>
<evidence type="ECO:0000259" key="5">
    <source>
        <dbReference type="PROSITE" id="PS51005"/>
    </source>
</evidence>
<dbReference type="InterPro" id="IPR003441">
    <property type="entry name" value="NAC-dom"/>
</dbReference>
<evidence type="ECO:0000256" key="2">
    <source>
        <dbReference type="ARBA" id="ARBA00023125"/>
    </source>
</evidence>
<dbReference type="AlphaFoldDB" id="A0A498IBU2"/>
<dbReference type="Pfam" id="PF02365">
    <property type="entry name" value="NAM"/>
    <property type="match status" value="1"/>
</dbReference>
<dbReference type="PANTHER" id="PTHR31719">
    <property type="entry name" value="NAC TRANSCRIPTION FACTOR 56"/>
    <property type="match status" value="1"/>
</dbReference>
<evidence type="ECO:0000313" key="6">
    <source>
        <dbReference type="EMBL" id="RXH79477.1"/>
    </source>
</evidence>
<keyword evidence="1" id="KW-0805">Transcription regulation</keyword>
<evidence type="ECO:0000256" key="1">
    <source>
        <dbReference type="ARBA" id="ARBA00023015"/>
    </source>
</evidence>
<reference evidence="6 7" key="1">
    <citation type="submission" date="2018-10" db="EMBL/GenBank/DDBJ databases">
        <title>A high-quality apple genome assembly.</title>
        <authorList>
            <person name="Hu J."/>
        </authorList>
    </citation>
    <scope>NUCLEOTIDE SEQUENCE [LARGE SCALE GENOMIC DNA]</scope>
    <source>
        <strain evidence="7">cv. HFTH1</strain>
        <tissue evidence="6">Young leaf</tissue>
    </source>
</reference>
<keyword evidence="2" id="KW-0238">DNA-binding</keyword>
<dbReference type="PANTHER" id="PTHR31719:SF179">
    <property type="entry name" value="OS08G0148400 PROTEIN"/>
    <property type="match status" value="1"/>
</dbReference>
<keyword evidence="4" id="KW-0539">Nucleus</keyword>
<accession>A0A498IBU2</accession>